<proteinExistence type="predicted"/>
<comment type="caution">
    <text evidence="1">The sequence shown here is derived from an EMBL/GenBank/DDBJ whole genome shotgun (WGS) entry which is preliminary data.</text>
</comment>
<dbReference type="AlphaFoldDB" id="A0AAV3RRM3"/>
<dbReference type="Proteomes" id="UP001454036">
    <property type="component" value="Unassembled WGS sequence"/>
</dbReference>
<organism evidence="1 2">
    <name type="scientific">Lithospermum erythrorhizon</name>
    <name type="common">Purple gromwell</name>
    <name type="synonym">Lithospermum officinale var. erythrorhizon</name>
    <dbReference type="NCBI Taxonomy" id="34254"/>
    <lineage>
        <taxon>Eukaryota</taxon>
        <taxon>Viridiplantae</taxon>
        <taxon>Streptophyta</taxon>
        <taxon>Embryophyta</taxon>
        <taxon>Tracheophyta</taxon>
        <taxon>Spermatophyta</taxon>
        <taxon>Magnoliopsida</taxon>
        <taxon>eudicotyledons</taxon>
        <taxon>Gunneridae</taxon>
        <taxon>Pentapetalae</taxon>
        <taxon>asterids</taxon>
        <taxon>lamiids</taxon>
        <taxon>Boraginales</taxon>
        <taxon>Boraginaceae</taxon>
        <taxon>Boraginoideae</taxon>
        <taxon>Lithospermeae</taxon>
        <taxon>Lithospermum</taxon>
    </lineage>
</organism>
<sequence>MWVSINGLYSACLLVGVTLKELPYYFLPSHPKELLRALPFQIRLRSLRPLFFVLGKGIHNDVPFSFTSHPKSMRLLLGSARHKVDSMAFHQLLGEHTPYAPPFLFRSKGFESSWSCPGFYRGPWGPGGTEGHLQCE</sequence>
<evidence type="ECO:0000313" key="2">
    <source>
        <dbReference type="Proteomes" id="UP001454036"/>
    </source>
</evidence>
<dbReference type="EMBL" id="BAABME010011363">
    <property type="protein sequence ID" value="GAA0183644.1"/>
    <property type="molecule type" value="Genomic_DNA"/>
</dbReference>
<accession>A0AAV3RRM3</accession>
<name>A0AAV3RRM3_LITER</name>
<reference evidence="1 2" key="1">
    <citation type="submission" date="2024-01" db="EMBL/GenBank/DDBJ databases">
        <title>The complete chloroplast genome sequence of Lithospermum erythrorhizon: insights into the phylogenetic relationship among Boraginaceae species and the maternal lineages of purple gromwells.</title>
        <authorList>
            <person name="Okada T."/>
            <person name="Watanabe K."/>
        </authorList>
    </citation>
    <scope>NUCLEOTIDE SEQUENCE [LARGE SCALE GENOMIC DNA]</scope>
</reference>
<evidence type="ECO:0000313" key="1">
    <source>
        <dbReference type="EMBL" id="GAA0183644.1"/>
    </source>
</evidence>
<gene>
    <name evidence="1" type="ORF">LIER_31021</name>
</gene>
<keyword evidence="2" id="KW-1185">Reference proteome</keyword>
<protein>
    <submittedName>
        <fullName evidence="1">Uncharacterized protein</fullName>
    </submittedName>
</protein>